<protein>
    <recommendedName>
        <fullName evidence="7">Tagatose-6-phosphate kinase</fullName>
        <ecNumber evidence="7">2.7.1.144</ecNumber>
    </recommendedName>
</protein>
<dbReference type="FunFam" id="3.40.1190.20:FF:000001">
    <property type="entry name" value="Phosphofructokinase"/>
    <property type="match status" value="1"/>
</dbReference>
<dbReference type="NCBIfam" id="TIGR03168">
    <property type="entry name" value="1-PFK"/>
    <property type="match status" value="1"/>
</dbReference>
<dbReference type="InterPro" id="IPR011611">
    <property type="entry name" value="PfkB_dom"/>
</dbReference>
<evidence type="ECO:0000313" key="9">
    <source>
        <dbReference type="EMBL" id="KRL13749.1"/>
    </source>
</evidence>
<dbReference type="GO" id="GO:0009024">
    <property type="term" value="F:tagatose-6-phosphate kinase activity"/>
    <property type="evidence" value="ECO:0007669"/>
    <property type="project" value="UniProtKB-EC"/>
</dbReference>
<dbReference type="Gene3D" id="3.40.1190.20">
    <property type="match status" value="1"/>
</dbReference>
<keyword evidence="4 7" id="KW-0547">Nucleotide-binding</keyword>
<keyword evidence="6 7" id="KW-0067">ATP-binding</keyword>
<keyword evidence="5 9" id="KW-0418">Kinase</keyword>
<dbReference type="AlphaFoldDB" id="A0A0R1N7B6"/>
<dbReference type="PANTHER" id="PTHR46566:SF5">
    <property type="entry name" value="1-PHOSPHOFRUCTOKINASE"/>
    <property type="match status" value="1"/>
</dbReference>
<organism evidence="9 10">
    <name type="scientific">Schleiferilactobacillus perolens DSM 12744</name>
    <dbReference type="NCBI Taxonomy" id="1423792"/>
    <lineage>
        <taxon>Bacteria</taxon>
        <taxon>Bacillati</taxon>
        <taxon>Bacillota</taxon>
        <taxon>Bacilli</taxon>
        <taxon>Lactobacillales</taxon>
        <taxon>Lactobacillaceae</taxon>
        <taxon>Schleiferilactobacillus</taxon>
    </lineage>
</organism>
<dbReference type="CDD" id="cd01164">
    <property type="entry name" value="FruK_PfkB_like"/>
    <property type="match status" value="1"/>
</dbReference>
<sequence length="312" mass="33450">MILTVTMNPSIDMAYALDHLKIDDVNRVSDVRKTAGGKGLNVTRVIHLMSQPVKATGVLGGNFGKFIEDQLDNDSIQHSFTHINQETRNSIAILHDGGKQTELLEAGPTLSGADAQAFQDHFDALLDETNLVTMSGSLPGGLAPSFYSELVAHAAQKGIKVLLDTSGASLAAAVKSEHKPFLIKPNDEELGNLLGEKVDRTDLPKLQQQLQDPRFDGIDWVVVSLGSKGAFAKHGNKFYQAAIPKINAVNPVGSGDSTIAGLAMALAQDKDDATVLKTAMTCGLLNTLEATTGFVNPDHFDEYFNQVTVIEK</sequence>
<dbReference type="SUPFAM" id="SSF53613">
    <property type="entry name" value="Ribokinase-like"/>
    <property type="match status" value="1"/>
</dbReference>
<evidence type="ECO:0000256" key="7">
    <source>
        <dbReference type="PIRNR" id="PIRNR000535"/>
    </source>
</evidence>
<evidence type="ECO:0000256" key="1">
    <source>
        <dbReference type="ARBA" id="ARBA00005380"/>
    </source>
</evidence>
<proteinExistence type="inferred from homology"/>
<feature type="domain" description="Carbohydrate kinase PfkB" evidence="8">
    <location>
        <begin position="9"/>
        <end position="296"/>
    </location>
</feature>
<dbReference type="PROSITE" id="PS00583">
    <property type="entry name" value="PFKB_KINASES_1"/>
    <property type="match status" value="1"/>
</dbReference>
<dbReference type="InterPro" id="IPR029056">
    <property type="entry name" value="Ribokinase-like"/>
</dbReference>
<comment type="similarity">
    <text evidence="1">Belongs to the carbohydrate kinase pfkB family.</text>
</comment>
<evidence type="ECO:0000256" key="2">
    <source>
        <dbReference type="ARBA" id="ARBA00022679"/>
    </source>
</evidence>
<dbReference type="Pfam" id="PF00294">
    <property type="entry name" value="PfkB"/>
    <property type="match status" value="1"/>
</dbReference>
<evidence type="ECO:0000256" key="4">
    <source>
        <dbReference type="ARBA" id="ARBA00022741"/>
    </source>
</evidence>
<comment type="caution">
    <text evidence="9">The sequence shown here is derived from an EMBL/GenBank/DDBJ whole genome shotgun (WGS) entry which is preliminary data.</text>
</comment>
<comment type="catalytic activity">
    <reaction evidence="7">
        <text>D-tagatofuranose 6-phosphate + ATP = D-tagatofuranose 1,6-bisphosphate + ADP + H(+)</text>
        <dbReference type="Rhea" id="RHEA:12420"/>
        <dbReference type="ChEBI" id="CHEBI:15378"/>
        <dbReference type="ChEBI" id="CHEBI:30616"/>
        <dbReference type="ChEBI" id="CHEBI:58694"/>
        <dbReference type="ChEBI" id="CHEBI:58695"/>
        <dbReference type="ChEBI" id="CHEBI:456216"/>
        <dbReference type="EC" id="2.7.1.144"/>
    </reaction>
</comment>
<dbReference type="Proteomes" id="UP000051330">
    <property type="component" value="Unassembled WGS sequence"/>
</dbReference>
<dbReference type="GO" id="GO:0044281">
    <property type="term" value="P:small molecule metabolic process"/>
    <property type="evidence" value="ECO:0007669"/>
    <property type="project" value="UniProtKB-ARBA"/>
</dbReference>
<comment type="pathway">
    <text evidence="7">Carbohydrate metabolism; D-tagatose 6-phosphate degradation; D-glyceraldehyde 3-phosphate and glycerone phosphate from D-tagatose 6-phosphate: step 1/2.</text>
</comment>
<dbReference type="EMBL" id="AZEC01000003">
    <property type="protein sequence ID" value="KRL13749.1"/>
    <property type="molecule type" value="Genomic_DNA"/>
</dbReference>
<evidence type="ECO:0000259" key="8">
    <source>
        <dbReference type="Pfam" id="PF00294"/>
    </source>
</evidence>
<dbReference type="InterPro" id="IPR017583">
    <property type="entry name" value="Tagatose/fructose_Pkinase"/>
</dbReference>
<reference evidence="9 10" key="1">
    <citation type="journal article" date="2015" name="Genome Announc.">
        <title>Expanding the biotechnology potential of lactobacilli through comparative genomics of 213 strains and associated genera.</title>
        <authorList>
            <person name="Sun Z."/>
            <person name="Harris H.M."/>
            <person name="McCann A."/>
            <person name="Guo C."/>
            <person name="Argimon S."/>
            <person name="Zhang W."/>
            <person name="Yang X."/>
            <person name="Jeffery I.B."/>
            <person name="Cooney J.C."/>
            <person name="Kagawa T.F."/>
            <person name="Liu W."/>
            <person name="Song Y."/>
            <person name="Salvetti E."/>
            <person name="Wrobel A."/>
            <person name="Rasinkangas P."/>
            <person name="Parkhill J."/>
            <person name="Rea M.C."/>
            <person name="O'Sullivan O."/>
            <person name="Ritari J."/>
            <person name="Douillard F.P."/>
            <person name="Paul Ross R."/>
            <person name="Yang R."/>
            <person name="Briner A.E."/>
            <person name="Felis G.E."/>
            <person name="de Vos W.M."/>
            <person name="Barrangou R."/>
            <person name="Klaenhammer T.R."/>
            <person name="Caufield P.W."/>
            <person name="Cui Y."/>
            <person name="Zhang H."/>
            <person name="O'Toole P.W."/>
        </authorList>
    </citation>
    <scope>NUCLEOTIDE SEQUENCE [LARGE SCALE GENOMIC DNA]</scope>
    <source>
        <strain evidence="9 10">DSM 12744</strain>
    </source>
</reference>
<dbReference type="EC" id="2.7.1.144" evidence="7"/>
<dbReference type="InterPro" id="IPR002173">
    <property type="entry name" value="Carboh/pur_kinase_PfkB_CS"/>
</dbReference>
<dbReference type="PATRIC" id="fig|1423792.3.peg.1801"/>
<keyword evidence="2 7" id="KW-0808">Transferase</keyword>
<dbReference type="GO" id="GO:0005988">
    <property type="term" value="P:lactose metabolic process"/>
    <property type="evidence" value="ECO:0007669"/>
    <property type="project" value="UniProtKB-KW"/>
</dbReference>
<gene>
    <name evidence="9" type="ORF">FD09_GL001777</name>
</gene>
<evidence type="ECO:0000256" key="5">
    <source>
        <dbReference type="ARBA" id="ARBA00022777"/>
    </source>
</evidence>
<dbReference type="STRING" id="1423792.FD09_GL001777"/>
<keyword evidence="3 7" id="KW-0423">Lactose metabolism</keyword>
<dbReference type="GO" id="GO:0008443">
    <property type="term" value="F:phosphofructokinase activity"/>
    <property type="evidence" value="ECO:0007669"/>
    <property type="project" value="TreeGrafter"/>
</dbReference>
<dbReference type="OrthoDB" id="9801219at2"/>
<keyword evidence="10" id="KW-1185">Reference proteome</keyword>
<dbReference type="UniPathway" id="UPA00704">
    <property type="reaction ID" value="UER00715"/>
</dbReference>
<dbReference type="GO" id="GO:0005524">
    <property type="term" value="F:ATP binding"/>
    <property type="evidence" value="ECO:0007669"/>
    <property type="project" value="UniProtKB-KW"/>
</dbReference>
<evidence type="ECO:0000256" key="3">
    <source>
        <dbReference type="ARBA" id="ARBA00022736"/>
    </source>
</evidence>
<name>A0A0R1N7B6_9LACO</name>
<dbReference type="GO" id="GO:2001059">
    <property type="term" value="P:D-tagatose 6-phosphate catabolic process"/>
    <property type="evidence" value="ECO:0007669"/>
    <property type="project" value="UniProtKB-UniPathway"/>
</dbReference>
<dbReference type="PANTHER" id="PTHR46566">
    <property type="entry name" value="1-PHOSPHOFRUCTOKINASE-RELATED"/>
    <property type="match status" value="1"/>
</dbReference>
<accession>A0A0R1N7B6</accession>
<comment type="similarity">
    <text evidence="7">Belongs to the carbohydrate kinase PfkB family. LacC subfamily.</text>
</comment>
<dbReference type="GO" id="GO:0016052">
    <property type="term" value="P:carbohydrate catabolic process"/>
    <property type="evidence" value="ECO:0007669"/>
    <property type="project" value="UniProtKB-ARBA"/>
</dbReference>
<dbReference type="GO" id="GO:0005829">
    <property type="term" value="C:cytosol"/>
    <property type="evidence" value="ECO:0007669"/>
    <property type="project" value="TreeGrafter"/>
</dbReference>
<dbReference type="PIRSF" id="PIRSF000535">
    <property type="entry name" value="1PFK/6PFK/LacC"/>
    <property type="match status" value="1"/>
</dbReference>
<dbReference type="RefSeq" id="WP_057818601.1">
    <property type="nucleotide sequence ID" value="NZ_AZEC01000003.1"/>
</dbReference>
<dbReference type="PROSITE" id="PS00584">
    <property type="entry name" value="PFKB_KINASES_2"/>
    <property type="match status" value="1"/>
</dbReference>
<evidence type="ECO:0000256" key="6">
    <source>
        <dbReference type="ARBA" id="ARBA00022840"/>
    </source>
</evidence>
<evidence type="ECO:0000313" key="10">
    <source>
        <dbReference type="Proteomes" id="UP000051330"/>
    </source>
</evidence>